<gene>
    <name evidence="2" type="ORF">Tdes44962_MAKER07554</name>
</gene>
<comment type="caution">
    <text evidence="2">The sequence shown here is derived from an EMBL/GenBank/DDBJ whole genome shotgun (WGS) entry which is preliminary data.</text>
</comment>
<organism evidence="2 3">
    <name type="scientific">Teratosphaeria destructans</name>
    <dbReference type="NCBI Taxonomy" id="418781"/>
    <lineage>
        <taxon>Eukaryota</taxon>
        <taxon>Fungi</taxon>
        <taxon>Dikarya</taxon>
        <taxon>Ascomycota</taxon>
        <taxon>Pezizomycotina</taxon>
        <taxon>Dothideomycetes</taxon>
        <taxon>Dothideomycetidae</taxon>
        <taxon>Mycosphaerellales</taxon>
        <taxon>Teratosphaeriaceae</taxon>
        <taxon>Teratosphaeria</taxon>
    </lineage>
</organism>
<feature type="compositionally biased region" description="Polar residues" evidence="1">
    <location>
        <begin position="34"/>
        <end position="43"/>
    </location>
</feature>
<dbReference type="GO" id="GO:0005740">
    <property type="term" value="C:mitochondrial envelope"/>
    <property type="evidence" value="ECO:0007669"/>
    <property type="project" value="TreeGrafter"/>
</dbReference>
<feature type="region of interest" description="Disordered" evidence="1">
    <location>
        <begin position="1197"/>
        <end position="1249"/>
    </location>
</feature>
<proteinExistence type="predicted"/>
<protein>
    <submittedName>
        <fullName evidence="2">Mitochondrial protein</fullName>
    </submittedName>
</protein>
<dbReference type="EMBL" id="RIBY02000402">
    <property type="protein sequence ID" value="KAH9843297.1"/>
    <property type="molecule type" value="Genomic_DNA"/>
</dbReference>
<dbReference type="OrthoDB" id="10249045at2759"/>
<evidence type="ECO:0000313" key="3">
    <source>
        <dbReference type="Proteomes" id="UP001138500"/>
    </source>
</evidence>
<feature type="compositionally biased region" description="Polar residues" evidence="1">
    <location>
        <begin position="126"/>
        <end position="135"/>
    </location>
</feature>
<feature type="region of interest" description="Disordered" evidence="1">
    <location>
        <begin position="494"/>
        <end position="527"/>
    </location>
</feature>
<dbReference type="PANTHER" id="PTHR31014:SF0">
    <property type="entry name" value="MITOCHONDRIAL TRANSLATION SYSTEM COMPONENT PET127-RELATED"/>
    <property type="match status" value="1"/>
</dbReference>
<feature type="region of interest" description="Disordered" evidence="1">
    <location>
        <begin position="341"/>
        <end position="370"/>
    </location>
</feature>
<name>A0A9W7SZE7_9PEZI</name>
<evidence type="ECO:0000313" key="2">
    <source>
        <dbReference type="EMBL" id="KAH9843297.1"/>
    </source>
</evidence>
<feature type="region of interest" description="Disordered" evidence="1">
    <location>
        <begin position="158"/>
        <end position="179"/>
    </location>
</feature>
<keyword evidence="3" id="KW-1185">Reference proteome</keyword>
<feature type="region of interest" description="Disordered" evidence="1">
    <location>
        <begin position="594"/>
        <end position="620"/>
    </location>
</feature>
<accession>A0A9W7SZE7</accession>
<feature type="compositionally biased region" description="Polar residues" evidence="1">
    <location>
        <begin position="510"/>
        <end position="523"/>
    </location>
</feature>
<feature type="compositionally biased region" description="Polar residues" evidence="1">
    <location>
        <begin position="170"/>
        <end position="179"/>
    </location>
</feature>
<dbReference type="GO" id="GO:0000964">
    <property type="term" value="P:mitochondrial RNA 5'-end processing"/>
    <property type="evidence" value="ECO:0007669"/>
    <property type="project" value="TreeGrafter"/>
</dbReference>
<evidence type="ECO:0000256" key="1">
    <source>
        <dbReference type="SAM" id="MobiDB-lite"/>
    </source>
</evidence>
<feature type="compositionally biased region" description="Basic and acidic residues" evidence="1">
    <location>
        <begin position="105"/>
        <end position="115"/>
    </location>
</feature>
<reference evidence="2 3" key="2">
    <citation type="journal article" date="2021" name="Curr. Genet.">
        <title>Genetic response to nitrogen starvation in the aggressive Eucalyptus foliar pathogen Teratosphaeria destructans.</title>
        <authorList>
            <person name="Havenga M."/>
            <person name="Wingfield B.D."/>
            <person name="Wingfield M.J."/>
            <person name="Dreyer L.L."/>
            <person name="Roets F."/>
            <person name="Aylward J."/>
        </authorList>
    </citation>
    <scope>NUCLEOTIDE SEQUENCE [LARGE SCALE GENOMIC DNA]</scope>
    <source>
        <strain evidence="2">CMW44962</strain>
    </source>
</reference>
<feature type="region of interest" description="Disordered" evidence="1">
    <location>
        <begin position="31"/>
        <end position="142"/>
    </location>
</feature>
<dbReference type="InterPro" id="IPR013943">
    <property type="entry name" value="Pet127"/>
</dbReference>
<dbReference type="Pfam" id="PF08634">
    <property type="entry name" value="Pet127"/>
    <property type="match status" value="1"/>
</dbReference>
<dbReference type="Proteomes" id="UP001138500">
    <property type="component" value="Unassembled WGS sequence"/>
</dbReference>
<dbReference type="PANTHER" id="PTHR31014">
    <property type="entry name" value="MITOCHONDRIAL TRANSLATION SYSTEM COMPONENT PET127-RELATED"/>
    <property type="match status" value="1"/>
</dbReference>
<reference evidence="2 3" key="1">
    <citation type="journal article" date="2018" name="IMA Fungus">
        <title>IMA Genome-F 10: Nine draft genome sequences of Claviceps purpurea s.lat., including C. arundinis, C. humidiphila, and C. cf. spartinae, pseudomolecules for the pitch canker pathogen Fusarium circinatum, draft genome of Davidsoniella eucalypti, Grosmannia galeiformis, Quambalaria eucalypti, and Teratosphaeria destructans.</title>
        <authorList>
            <person name="Wingfield B.D."/>
            <person name="Liu M."/>
            <person name="Nguyen H.D."/>
            <person name="Lane F.A."/>
            <person name="Morgan S.W."/>
            <person name="De Vos L."/>
            <person name="Wilken P.M."/>
            <person name="Duong T.A."/>
            <person name="Aylward J."/>
            <person name="Coetzee M.P."/>
            <person name="Dadej K."/>
            <person name="De Beer Z.W."/>
            <person name="Findlay W."/>
            <person name="Havenga M."/>
            <person name="Kolarik M."/>
            <person name="Menzies J.G."/>
            <person name="Naidoo K."/>
            <person name="Pochopski O."/>
            <person name="Shoukouhi P."/>
            <person name="Santana Q.C."/>
            <person name="Seifert K.A."/>
            <person name="Soal N."/>
            <person name="Steenkamp E.T."/>
            <person name="Tatham C.T."/>
            <person name="van der Nest M.A."/>
            <person name="Wingfield M.J."/>
        </authorList>
    </citation>
    <scope>NUCLEOTIDE SEQUENCE [LARGE SCALE GENOMIC DNA]</scope>
    <source>
        <strain evidence="2">CMW44962</strain>
    </source>
</reference>
<feature type="region of interest" description="Disordered" evidence="1">
    <location>
        <begin position="643"/>
        <end position="712"/>
    </location>
</feature>
<feature type="compositionally biased region" description="Low complexity" evidence="1">
    <location>
        <begin position="351"/>
        <end position="363"/>
    </location>
</feature>
<sequence length="1480" mass="164177">MIRPLLRRSSETACEYVCRRCRYHLARQPRTRHTQAFSTSARRGSNGELEETDQDYFGGFNDLSEEYSSTKLTPKAKAKEKEANTTQRRNIDRGSNAVAQLQKNFGREVDSKSENDGSNGLDHVETQGSGSSTGVGRSAGLPPGLAQLVQRLNGEDVVGHGQESDDLEASTANAAERQTSFARTKTWQHPFHDIALTGQSKIDRGRILTLSPSQRNVRRKFLAEVGVVEVAVDGPCLVSWLNDDGTPGQALTPMELARMRHELQIKVRERKASLAVAHSSALSTQGDLDPAEMTTTRIPEDKPQGFLNSSQQEVFEAIMAKLQAELPNRIAAFNAAKQSTASLDEDVDAPAGGSSSGRSAALSTQDKKPQRILDPFWRPIEAPDVSSDLVRKCVGRKTSVSEAKSEEVSSKQTLPEAESEVLIRRPLQRSYDFSRRTSDSEAFDSEAFALAARAQEVSSRNAAWGGVAPTTKPAKETRVDFESLRAMDTVSRIIPEAPSPGQSKAWGQERASSGNAPPTTQIASGRDNREVFGQLGQMRGNKLDHLKAALAQSVDGKKPDGQMVGAEKLSARKAEKPKQQGSLFRRLLNGLRDVSNFPGPRDAGNDDGLSGHLEGETRVEDATERLAKLHQQRHQRLLAAAMPSPSHAPPKMDEHGQLSAPDGDAEVGASEAIHQGGIDPERVQAAEADDSSSAGEELMTNRKYSNSSRNPEYIARQLKATKVDKAKAAVGDEQTQMTLKEAMQQTTRPAKNISGAPRTKEVVEHGGAETTASNDGSEPAIPVHETKVNLDEIKSMLPAELAISSVHIPQPDVPSLQYGLDRVLFNPGVYQLQDPNSRVYNFDPYLQKITPIQDFDFNALKEYKTSSQDRMLSELAQEHGKKYIGSTSSMTGMLAHFHYLISNWRELNLDMLSRGFHETSQTFTQLNRAPSAIFLRWKKGTYAIDADKEYDRPNVLMMLGKSMEKFLTAPREEYERYTRGSNNSITQDEKDQPEAYEYTSMGDFLMRSQLDAYDSRLPGNGTFDLKTRAVVSIRMDVEDFKPMLGYELHTLQGKFESYEREYYDMMRSTMLKYMLQARMGRMDGIFVAYHNIERMFGFQYLPIAEMDRVIHGQIDRCLGDQEFRVSLKMLNEVFEMATEKFPEQSLRFHFESAEKPANMMWVFAEPVTEDEADAIQNKSKAKIAEFEGEVMGIEKKVDGTSSASGDDSSTEPETATVVHSDPLSAYAAATAKPPSPSRDSDPDPADAISGSQADVKFMKKLSSNLQDHTKPLFAATIILKNHVNGKACQNNRPRDLGKSDRWRVDYILKETLLSAQEKWARYEDMKLRRRKVLDREDASLEEEGGGSAEMGEKMKARVEKKENVFLRQLREYAARGRHFRSRVDKLEEGKEKVVLGMPGVKGAGDADEGETEAGVEGAVAVAGEDGEVMDVEGYMRWLFSAKSEARVEGAVEVAGEDGEVRDVEGYMRWLFSARSEEDRG</sequence>